<dbReference type="NCBIfam" id="TIGR00720">
    <property type="entry name" value="sda_mono"/>
    <property type="match status" value="1"/>
</dbReference>
<evidence type="ECO:0000256" key="6">
    <source>
        <dbReference type="ARBA" id="ARBA00022723"/>
    </source>
</evidence>
<dbReference type="PANTHER" id="PTHR30182:SF1">
    <property type="entry name" value="L-SERINE DEHYDRATASE 1"/>
    <property type="match status" value="1"/>
</dbReference>
<evidence type="ECO:0000256" key="1">
    <source>
        <dbReference type="ARBA" id="ARBA00001966"/>
    </source>
</evidence>
<protein>
    <recommendedName>
        <fullName evidence="11">L-serine dehydratase</fullName>
        <ecNumber evidence="11">4.3.1.17</ecNumber>
    </recommendedName>
</protein>
<evidence type="ECO:0000256" key="7">
    <source>
        <dbReference type="ARBA" id="ARBA00023004"/>
    </source>
</evidence>
<dbReference type="AlphaFoldDB" id="A0A381DIQ9"/>
<evidence type="ECO:0000256" key="9">
    <source>
        <dbReference type="ARBA" id="ARBA00023239"/>
    </source>
</evidence>
<organism evidence="14 15">
    <name type="scientific">Campylobacter sputorum subsp. sputorum</name>
    <dbReference type="NCBI Taxonomy" id="32024"/>
    <lineage>
        <taxon>Bacteria</taxon>
        <taxon>Pseudomonadati</taxon>
        <taxon>Campylobacterota</taxon>
        <taxon>Epsilonproteobacteria</taxon>
        <taxon>Campylobacterales</taxon>
        <taxon>Campylobacteraceae</taxon>
        <taxon>Campylobacter</taxon>
    </lineage>
</organism>
<evidence type="ECO:0000313" key="14">
    <source>
        <dbReference type="EMBL" id="SUX10594.1"/>
    </source>
</evidence>
<evidence type="ECO:0000256" key="5">
    <source>
        <dbReference type="ARBA" id="ARBA00022485"/>
    </source>
</evidence>
<dbReference type="SUPFAM" id="SSF143548">
    <property type="entry name" value="Serine metabolism enzymes domain"/>
    <property type="match status" value="1"/>
</dbReference>
<dbReference type="FunFam" id="3.30.1330.90:FF:000001">
    <property type="entry name" value="L-serine ammonia-lyase 1"/>
    <property type="match status" value="1"/>
</dbReference>
<dbReference type="Proteomes" id="UP000254920">
    <property type="component" value="Unassembled WGS sequence"/>
</dbReference>
<reference evidence="14 15" key="1">
    <citation type="submission" date="2018-06" db="EMBL/GenBank/DDBJ databases">
        <authorList>
            <consortium name="Pathogen Informatics"/>
            <person name="Doyle S."/>
        </authorList>
    </citation>
    <scope>NUCLEOTIDE SEQUENCE [LARGE SCALE GENOMIC DNA]</scope>
    <source>
        <strain evidence="14 15">NCTC12475</strain>
    </source>
</reference>
<evidence type="ECO:0000256" key="11">
    <source>
        <dbReference type="RuleBase" id="RU366059"/>
    </source>
</evidence>
<keyword evidence="8 11" id="KW-0411">Iron-sulfur</keyword>
<gene>
    <name evidence="14" type="primary">sdaA</name>
    <name evidence="14" type="ORF">NCTC12475_00791</name>
</gene>
<dbReference type="Gene3D" id="3.30.1330.90">
    <property type="entry name" value="D-3-phosphoglycerate dehydrogenase, domain 3"/>
    <property type="match status" value="1"/>
</dbReference>
<evidence type="ECO:0000256" key="8">
    <source>
        <dbReference type="ARBA" id="ARBA00023014"/>
    </source>
</evidence>
<comment type="similarity">
    <text evidence="3 11">Belongs to the iron-sulfur dependent L-serine dehydratase family.</text>
</comment>
<dbReference type="GO" id="GO:0003941">
    <property type="term" value="F:L-serine ammonia-lyase activity"/>
    <property type="evidence" value="ECO:0007669"/>
    <property type="project" value="UniProtKB-UniRule"/>
</dbReference>
<comment type="catalytic activity">
    <reaction evidence="10 11">
        <text>L-serine = pyruvate + NH4(+)</text>
        <dbReference type="Rhea" id="RHEA:19169"/>
        <dbReference type="ChEBI" id="CHEBI:15361"/>
        <dbReference type="ChEBI" id="CHEBI:28938"/>
        <dbReference type="ChEBI" id="CHEBI:33384"/>
        <dbReference type="EC" id="4.3.1.17"/>
    </reaction>
</comment>
<keyword evidence="9 11" id="KW-0456">Lyase</keyword>
<dbReference type="InterPro" id="IPR005130">
    <property type="entry name" value="Ser_deHydtase-like_asu"/>
</dbReference>
<dbReference type="InterPro" id="IPR051318">
    <property type="entry name" value="Fe-S_L-Ser"/>
</dbReference>
<dbReference type="OrthoDB" id="9805537at2"/>
<evidence type="ECO:0000256" key="2">
    <source>
        <dbReference type="ARBA" id="ARBA00004742"/>
    </source>
</evidence>
<keyword evidence="15" id="KW-1185">Reference proteome</keyword>
<dbReference type="GeneID" id="93091223"/>
<dbReference type="Pfam" id="PF03313">
    <property type="entry name" value="SDH_alpha"/>
    <property type="match status" value="1"/>
</dbReference>
<dbReference type="Pfam" id="PF03315">
    <property type="entry name" value="SDH_beta"/>
    <property type="match status" value="1"/>
</dbReference>
<keyword evidence="6 11" id="KW-0479">Metal-binding</keyword>
<comment type="pathway">
    <text evidence="2">Carbohydrate biosynthesis; gluconeogenesis.</text>
</comment>
<comment type="cofactor">
    <cofactor evidence="1 11">
        <name>[4Fe-4S] cluster</name>
        <dbReference type="ChEBI" id="CHEBI:49883"/>
    </cofactor>
</comment>
<keyword evidence="4 11" id="KW-0312">Gluconeogenesis</keyword>
<name>A0A381DIQ9_9BACT</name>
<dbReference type="EC" id="4.3.1.17" evidence="11"/>
<dbReference type="InterPro" id="IPR005131">
    <property type="entry name" value="Ser_deHydtase_bsu"/>
</dbReference>
<dbReference type="RefSeq" id="WP_089182985.1">
    <property type="nucleotide sequence ID" value="NZ_CP043427.1"/>
</dbReference>
<dbReference type="InterPro" id="IPR029009">
    <property type="entry name" value="ASB_dom_sf"/>
</dbReference>
<dbReference type="GO" id="GO:0051539">
    <property type="term" value="F:4 iron, 4 sulfur cluster binding"/>
    <property type="evidence" value="ECO:0007669"/>
    <property type="project" value="UniProtKB-UniRule"/>
</dbReference>
<dbReference type="PANTHER" id="PTHR30182">
    <property type="entry name" value="L-SERINE DEHYDRATASE"/>
    <property type="match status" value="1"/>
</dbReference>
<dbReference type="STRING" id="32024.GCA_000788295_01210"/>
<keyword evidence="7 11" id="KW-0408">Iron</keyword>
<proteinExistence type="inferred from homology"/>
<dbReference type="InterPro" id="IPR004644">
    <property type="entry name" value="Fe-S_L-Ser_mono"/>
</dbReference>
<dbReference type="EMBL" id="UFVD01000001">
    <property type="protein sequence ID" value="SUX10594.1"/>
    <property type="molecule type" value="Genomic_DNA"/>
</dbReference>
<evidence type="ECO:0000256" key="4">
    <source>
        <dbReference type="ARBA" id="ARBA00022432"/>
    </source>
</evidence>
<feature type="domain" description="Serine dehydratase beta chain" evidence="13">
    <location>
        <begin position="2"/>
        <end position="150"/>
    </location>
</feature>
<evidence type="ECO:0000259" key="12">
    <source>
        <dbReference type="Pfam" id="PF03313"/>
    </source>
</evidence>
<evidence type="ECO:0000259" key="13">
    <source>
        <dbReference type="Pfam" id="PF03315"/>
    </source>
</evidence>
<keyword evidence="5 11" id="KW-0004">4Fe-4S</keyword>
<evidence type="ECO:0000313" key="15">
    <source>
        <dbReference type="Proteomes" id="UP000254920"/>
    </source>
</evidence>
<sequence>MSNLNIFKIGVGPSSSHTLGPLIAGNLFCKLIEDKLDLIDKIKIDLYGSLSLTGKGHLTDKALLWGLSGLEPKTINSSAQEDINNRALNDGVLKLCDKKQISFDYNKDIVFHKDFLPLHENGLVISAYSNGSLVEEKTYYSIGGGFVMSKVELEIYLKDGKKEEKLPDGFMSINNAKDALEICSKNGWNLAKLSLEYELQFHSLQEIKEYCLEIWDVMQEAFAAGINPKSLDLPGNLKLHRRAKGLYERLYASDDPMAILDYVSLYAIAIAEENASGAKVVTAPTNGACAVVPAVMLYLKNHTKIFSEEKAIEFLLTAMLIGSFYKKNASISGAEAGCQAEIGSASSMAAAAMATVSGGSAIVACSAAEIAMEHHLGLTCDPVDGLVQIPCIERNAFGAIKAISAAKMSLTRKSTPRVGLDDVIKTMYETGKDMNSKYRETSLGGLAINVKSVC</sequence>
<accession>A0A381DIQ9</accession>
<dbReference type="GO" id="GO:0046872">
    <property type="term" value="F:metal ion binding"/>
    <property type="evidence" value="ECO:0007669"/>
    <property type="project" value="UniProtKB-KW"/>
</dbReference>
<evidence type="ECO:0000256" key="3">
    <source>
        <dbReference type="ARBA" id="ARBA00008636"/>
    </source>
</evidence>
<evidence type="ECO:0000256" key="10">
    <source>
        <dbReference type="ARBA" id="ARBA00049406"/>
    </source>
</evidence>
<feature type="domain" description="Serine dehydratase-like alpha subunit" evidence="12">
    <location>
        <begin position="186"/>
        <end position="447"/>
    </location>
</feature>
<dbReference type="GO" id="GO:0006094">
    <property type="term" value="P:gluconeogenesis"/>
    <property type="evidence" value="ECO:0007669"/>
    <property type="project" value="UniProtKB-KW"/>
</dbReference>